<dbReference type="Gene3D" id="1.20.1730.10">
    <property type="entry name" value="Sodium/glucose cotransporter"/>
    <property type="match status" value="2"/>
</dbReference>
<reference evidence="15" key="2">
    <citation type="submission" date="2021-08" db="EMBL/GenBank/DDBJ databases">
        <authorList>
            <person name="Eriksson T."/>
        </authorList>
    </citation>
    <scope>NUCLEOTIDE SEQUENCE</scope>
    <source>
        <strain evidence="15">Stoneville</strain>
        <tissue evidence="15">Whole head</tissue>
    </source>
</reference>
<evidence type="ECO:0000256" key="4">
    <source>
        <dbReference type="ARBA" id="ARBA00022475"/>
    </source>
</evidence>
<comment type="subcellular location">
    <subcellularLocation>
        <location evidence="1">Cell membrane</location>
        <topology evidence="1">Multi-pass membrane protein</topology>
    </subcellularLocation>
</comment>
<keyword evidence="16" id="KW-1185">Reference proteome</keyword>
<feature type="compositionally biased region" description="Basic residues" evidence="11">
    <location>
        <begin position="417"/>
        <end position="426"/>
    </location>
</feature>
<feature type="transmembrane region" description="Helical" evidence="12">
    <location>
        <begin position="81"/>
        <end position="103"/>
    </location>
</feature>
<evidence type="ECO:0000259" key="13">
    <source>
        <dbReference type="Pfam" id="PF00078"/>
    </source>
</evidence>
<evidence type="ECO:0000256" key="12">
    <source>
        <dbReference type="SAM" id="Phobius"/>
    </source>
</evidence>
<feature type="region of interest" description="Disordered" evidence="11">
    <location>
        <begin position="1293"/>
        <end position="1330"/>
    </location>
</feature>
<reference evidence="15" key="1">
    <citation type="journal article" date="2020" name="J Insects Food Feed">
        <title>The yellow mealworm (Tenebrio molitor) genome: a resource for the emerging insects as food and feed industry.</title>
        <authorList>
            <person name="Eriksson T."/>
            <person name="Andere A."/>
            <person name="Kelstrup H."/>
            <person name="Emery V."/>
            <person name="Picard C."/>
        </authorList>
    </citation>
    <scope>NUCLEOTIDE SEQUENCE</scope>
    <source>
        <strain evidence="15">Stoneville</strain>
        <tissue evidence="15">Whole head</tissue>
    </source>
</reference>
<feature type="transmembrane region" description="Helical" evidence="12">
    <location>
        <begin position="350"/>
        <end position="370"/>
    </location>
</feature>
<evidence type="ECO:0000256" key="11">
    <source>
        <dbReference type="SAM" id="MobiDB-lite"/>
    </source>
</evidence>
<dbReference type="InterPro" id="IPR051163">
    <property type="entry name" value="Sodium:Solute_Symporter_SSF"/>
</dbReference>
<evidence type="ECO:0000256" key="7">
    <source>
        <dbReference type="ARBA" id="ARBA00023053"/>
    </source>
</evidence>
<evidence type="ECO:0000313" key="16">
    <source>
        <dbReference type="Proteomes" id="UP000719412"/>
    </source>
</evidence>
<dbReference type="Proteomes" id="UP000719412">
    <property type="component" value="Unassembled WGS sequence"/>
</dbReference>
<dbReference type="GO" id="GO:0003824">
    <property type="term" value="F:catalytic activity"/>
    <property type="evidence" value="ECO:0007669"/>
    <property type="project" value="InterPro"/>
</dbReference>
<feature type="compositionally biased region" description="Low complexity" evidence="11">
    <location>
        <begin position="483"/>
        <end position="493"/>
    </location>
</feature>
<dbReference type="PANTHER" id="PTHR42985:SF21">
    <property type="entry name" value="SODIUM-DEPENDENT MULTIVITAMIN TRANSPORTER-LIKE PROTEIN"/>
    <property type="match status" value="1"/>
</dbReference>
<evidence type="ECO:0000256" key="10">
    <source>
        <dbReference type="ARBA" id="ARBA00023201"/>
    </source>
</evidence>
<keyword evidence="5 12" id="KW-0812">Transmembrane</keyword>
<dbReference type="Gene3D" id="3.60.10.10">
    <property type="entry name" value="Endonuclease/exonuclease/phosphatase"/>
    <property type="match status" value="1"/>
</dbReference>
<evidence type="ECO:0000256" key="9">
    <source>
        <dbReference type="ARBA" id="ARBA00023136"/>
    </source>
</evidence>
<evidence type="ECO:0000256" key="1">
    <source>
        <dbReference type="ARBA" id="ARBA00004651"/>
    </source>
</evidence>
<dbReference type="GO" id="GO:0006814">
    <property type="term" value="P:sodium ion transport"/>
    <property type="evidence" value="ECO:0007669"/>
    <property type="project" value="UniProtKB-KW"/>
</dbReference>
<dbReference type="GO" id="GO:0005886">
    <property type="term" value="C:plasma membrane"/>
    <property type="evidence" value="ECO:0007669"/>
    <property type="project" value="UniProtKB-SubCell"/>
</dbReference>
<accession>A0A8J6HKZ3</accession>
<feature type="compositionally biased region" description="Polar residues" evidence="11">
    <location>
        <begin position="449"/>
        <end position="482"/>
    </location>
</feature>
<evidence type="ECO:0000256" key="6">
    <source>
        <dbReference type="ARBA" id="ARBA00022989"/>
    </source>
</evidence>
<feature type="transmembrane region" description="Helical" evidence="12">
    <location>
        <begin position="155"/>
        <end position="173"/>
    </location>
</feature>
<feature type="compositionally biased region" description="Pro residues" evidence="11">
    <location>
        <begin position="494"/>
        <end position="504"/>
    </location>
</feature>
<organism evidence="15 16">
    <name type="scientific">Tenebrio molitor</name>
    <name type="common">Yellow mealworm beetle</name>
    <dbReference type="NCBI Taxonomy" id="7067"/>
    <lineage>
        <taxon>Eukaryota</taxon>
        <taxon>Metazoa</taxon>
        <taxon>Ecdysozoa</taxon>
        <taxon>Arthropoda</taxon>
        <taxon>Hexapoda</taxon>
        <taxon>Insecta</taxon>
        <taxon>Pterygota</taxon>
        <taxon>Neoptera</taxon>
        <taxon>Endopterygota</taxon>
        <taxon>Coleoptera</taxon>
        <taxon>Polyphaga</taxon>
        <taxon>Cucujiformia</taxon>
        <taxon>Tenebrionidae</taxon>
        <taxon>Tenebrio</taxon>
    </lineage>
</organism>
<dbReference type="Pfam" id="PF14529">
    <property type="entry name" value="Exo_endo_phos_2"/>
    <property type="match status" value="1"/>
</dbReference>
<name>A0A8J6HKZ3_TENMO</name>
<keyword evidence="10" id="KW-0739">Sodium transport</keyword>
<dbReference type="PANTHER" id="PTHR42985">
    <property type="entry name" value="SODIUM-COUPLED MONOCARBOXYLATE TRANSPORTER"/>
    <property type="match status" value="1"/>
</dbReference>
<feature type="transmembrane region" description="Helical" evidence="12">
    <location>
        <begin position="50"/>
        <end position="69"/>
    </location>
</feature>
<dbReference type="InterPro" id="IPR000477">
    <property type="entry name" value="RT_dom"/>
</dbReference>
<feature type="transmembrane region" description="Helical" evidence="12">
    <location>
        <begin position="124"/>
        <end position="149"/>
    </location>
</feature>
<evidence type="ECO:0008006" key="17">
    <source>
        <dbReference type="Google" id="ProtNLM"/>
    </source>
</evidence>
<dbReference type="PROSITE" id="PS50283">
    <property type="entry name" value="NA_SOLUT_SYMP_3"/>
    <property type="match status" value="1"/>
</dbReference>
<proteinExistence type="inferred from homology"/>
<keyword evidence="4" id="KW-1003">Cell membrane</keyword>
<dbReference type="InterPro" id="IPR005135">
    <property type="entry name" value="Endo/exonuclease/phosphatase"/>
</dbReference>
<dbReference type="InterPro" id="IPR036691">
    <property type="entry name" value="Endo/exonu/phosph_ase_sf"/>
</dbReference>
<evidence type="ECO:0000259" key="14">
    <source>
        <dbReference type="Pfam" id="PF14529"/>
    </source>
</evidence>
<evidence type="ECO:0000256" key="5">
    <source>
        <dbReference type="ARBA" id="ARBA00022692"/>
    </source>
</evidence>
<dbReference type="CDD" id="cd11492">
    <property type="entry name" value="SLC5sbd_NIS-SMVT"/>
    <property type="match status" value="1"/>
</dbReference>
<keyword evidence="9 12" id="KW-0472">Membrane</keyword>
<evidence type="ECO:0000256" key="8">
    <source>
        <dbReference type="ARBA" id="ARBA00023065"/>
    </source>
</evidence>
<dbReference type="Pfam" id="PF00474">
    <property type="entry name" value="SSF"/>
    <property type="match status" value="2"/>
</dbReference>
<feature type="region of interest" description="Disordered" evidence="11">
    <location>
        <begin position="415"/>
        <end position="507"/>
    </location>
</feature>
<feature type="transmembrane region" description="Helical" evidence="12">
    <location>
        <begin position="185"/>
        <end position="203"/>
    </location>
</feature>
<keyword evidence="3" id="KW-0813">Transport</keyword>
<dbReference type="EMBL" id="JABDTM020021334">
    <property type="protein sequence ID" value="KAH0816574.1"/>
    <property type="molecule type" value="Genomic_DNA"/>
</dbReference>
<gene>
    <name evidence="15" type="ORF">GEV33_006217</name>
</gene>
<evidence type="ECO:0000313" key="15">
    <source>
        <dbReference type="EMBL" id="KAH0816574.1"/>
    </source>
</evidence>
<dbReference type="SUPFAM" id="SSF56219">
    <property type="entry name" value="DNase I-like"/>
    <property type="match status" value="1"/>
</dbReference>
<feature type="domain" description="Reverse transcriptase" evidence="13">
    <location>
        <begin position="1105"/>
        <end position="1246"/>
    </location>
</feature>
<keyword evidence="6 12" id="KW-1133">Transmembrane helix</keyword>
<comment type="similarity">
    <text evidence="2">Belongs to the sodium:solute symporter (SSF) (TC 2.A.21) family.</text>
</comment>
<protein>
    <recommendedName>
        <fullName evidence="17">Sodium-coupled monocarboxylate transporter 1</fullName>
    </recommendedName>
</protein>
<keyword evidence="7" id="KW-0915">Sodium</keyword>
<evidence type="ECO:0000256" key="2">
    <source>
        <dbReference type="ARBA" id="ARBA00006434"/>
    </source>
</evidence>
<keyword evidence="8" id="KW-0406">Ion transport</keyword>
<dbReference type="GO" id="GO:0015293">
    <property type="term" value="F:symporter activity"/>
    <property type="evidence" value="ECO:0007669"/>
    <property type="project" value="TreeGrafter"/>
</dbReference>
<dbReference type="InterPro" id="IPR001734">
    <property type="entry name" value="Na/solute_symporter"/>
</dbReference>
<sequence>MINATVAATLVDPTKPFFSCSIIGIYFGCFGTKQRTVNEYLLGGNSMKPLPVAISLTASHISGISLLGLPADAYRYGGSFLLGGICILFVTVATIFIYLPVFFDVRATSMYAYLERRFDHKTRLLASFLYVLSSLLSNPVIVYVAALAFSTATGLKVHLVVPVVCCICVFYTSIGGVKAVIWTDAFQFIFTVGALMFVFVLGVKSSGGISEVWTKALYGDRLNLFDFSLDLTKRDGFWVVVVGLTIHWMGTISIHQTCIQKILSVPTYAESKLCDPLTTKKVTKNDQLVPYFVVDVAKDIPGLSGIFIAGIVSAGLSTLSANLNCLAGTIYEDFLSKLLPKNITEKTKCAVLKLIVITTGILCLAMNFIVDHLGGVIPLNMAIVAISNGPLLGVFTVGLLFPRSEHVRCSKLGARPKGCRAPRKVTSKMQSRETPSPPPATAASTPSTRSMTLAKTSGESKTLPSIIENTPTPELSPSNSRGSSPTPTATHSTPPSPANQPPPDFKYTVRDIPANLATQKAFYNLLVVTLGLKSIQLRVNYNKTALVITKAPLAPNFVKTLQVAANSPTITIAPINRKTPGPASAPKKPTFSVVVRDVPQDISAEEIAALCPLPSTCPRCFQFGHGQAECTNKAICPKCPESHPPNRCPAKEPSCSSCNGPHPAWSLACPSFKQILVTDETPVLPVKIIDPPTAIAEPTASDSDLVNDTTITIIKNLITFMIMTKTLFDLFPMQRSKIQTILENTSKSVFNVVTKMAPIQMGCINIRGINRKFNHLKNFLAQDKISILAISETHTRRRRLFVAQNLVSTPHTLPNHLNHLEAVAVNLHLQNMSILIISYYNRPQDRVSADLLLYAAQHNFAIVLGDFNARHTDFSDTQTNPNGRSLNSLIITLPLCRLHNTDPTFLSHTGCSIADHILSTENFVPFLYPHCSIGTTMAPPPPPPAFIPITNFKQADWPKFQQLVSDNLPVIAPTVDFLTVDLPRKFIPINKRPIPARILALIREKRRVYRSFIQTRDPALKTIFNRLNAQVRRDLNHFREEQWIDSCRLLDYRSGKRFWTQFQTLTGQKTTTVHHLVRNNAIINTPLKKQIASPKPLNKSTKSPTTPTSTTLFSRNVKIQNIKSRPIALQAGVPQRSSLSPLLYIVYCRDFPVTDAPRTKTRLFADDTAVWTSQRNPAIAARILQGHLNDITTWTNTWRIKPNPLKSQSILMSYSGARSRHQAPHLLLNNQAIPKLQHIRYLGVTFSKNCTLNQDIKETLKKSRNRANLLYRIRERISGCDSKTLYHTYKSYIRPSSNTAPPSTPPYTRPSSTKSPPAREECSAGSFDSPTELQSRYVTRTLNSNNALAIQTLSTSFKYPSRDGRLLNRIPKIPKRKLKHPPTALLSPAYTDLPDDLQELVDSTPLTMR</sequence>
<feature type="domain" description="Endonuclease/exonuclease/phosphatase" evidence="14">
    <location>
        <begin position="834"/>
        <end position="924"/>
    </location>
</feature>
<dbReference type="InterPro" id="IPR038377">
    <property type="entry name" value="Na/Glc_symporter_sf"/>
</dbReference>
<comment type="caution">
    <text evidence="15">The sequence shown here is derived from an EMBL/GenBank/DDBJ whole genome shotgun (WGS) entry which is preliminary data.</text>
</comment>
<dbReference type="Pfam" id="PF00078">
    <property type="entry name" value="RVT_1"/>
    <property type="match status" value="1"/>
</dbReference>
<evidence type="ECO:0000256" key="3">
    <source>
        <dbReference type="ARBA" id="ARBA00022448"/>
    </source>
</evidence>